<evidence type="ECO:0000313" key="2">
    <source>
        <dbReference type="Proteomes" id="UP000234681"/>
    </source>
</evidence>
<accession>A6HBG6</accession>
<organism evidence="1 2">
    <name type="scientific">Rattus norvegicus</name>
    <name type="common">Rat</name>
    <dbReference type="NCBI Taxonomy" id="10116"/>
    <lineage>
        <taxon>Eukaryota</taxon>
        <taxon>Metazoa</taxon>
        <taxon>Chordata</taxon>
        <taxon>Craniata</taxon>
        <taxon>Vertebrata</taxon>
        <taxon>Euteleostomi</taxon>
        <taxon>Mammalia</taxon>
        <taxon>Eutheria</taxon>
        <taxon>Euarchontoglires</taxon>
        <taxon>Glires</taxon>
        <taxon>Rodentia</taxon>
        <taxon>Myomorpha</taxon>
        <taxon>Muroidea</taxon>
        <taxon>Muridae</taxon>
        <taxon>Murinae</taxon>
        <taxon>Rattus</taxon>
    </lineage>
</organism>
<proteinExistence type="predicted"/>
<evidence type="ECO:0000313" key="1">
    <source>
        <dbReference type="EMBL" id="EDM03371.1"/>
    </source>
</evidence>
<gene>
    <name evidence="1" type="ORF">rCG_62343</name>
</gene>
<reference evidence="2" key="1">
    <citation type="submission" date="2005-09" db="EMBL/GenBank/DDBJ databases">
        <authorList>
            <person name="Mural R.J."/>
            <person name="Li P.W."/>
            <person name="Adams M.D."/>
            <person name="Amanatides P.G."/>
            <person name="Baden-Tillson H."/>
            <person name="Barnstead M."/>
            <person name="Chin S.H."/>
            <person name="Dew I."/>
            <person name="Evans C.A."/>
            <person name="Ferriera S."/>
            <person name="Flanigan M."/>
            <person name="Fosler C."/>
            <person name="Glodek A."/>
            <person name="Gu Z."/>
            <person name="Holt R.A."/>
            <person name="Jennings D."/>
            <person name="Kraft C.L."/>
            <person name="Lu F."/>
            <person name="Nguyen T."/>
            <person name="Nusskern D.R."/>
            <person name="Pfannkoch C.M."/>
            <person name="Sitter C."/>
            <person name="Sutton G.G."/>
            <person name="Venter J.C."/>
            <person name="Wang Z."/>
            <person name="Woodage T."/>
            <person name="Zheng X.H."/>
            <person name="Zhong F."/>
        </authorList>
    </citation>
    <scope>NUCLEOTIDE SEQUENCE [LARGE SCALE GENOMIC DNA]</scope>
    <source>
        <strain>BN</strain>
        <strain evidence="2">Sprague-Dawley</strain>
    </source>
</reference>
<dbReference type="AlphaFoldDB" id="A6HBG6"/>
<protein>
    <submittedName>
        <fullName evidence="1">RCG62343</fullName>
    </submittedName>
</protein>
<name>A6HBG6_RAT</name>
<sequence>MASIALDSARHEAWMEVYFCLKGSQGMGRKGDYSENGVLRGEAIC</sequence>
<dbReference type="Proteomes" id="UP000234681">
    <property type="component" value="Chromosome 6"/>
</dbReference>
<dbReference type="EMBL" id="CH473947">
    <property type="protein sequence ID" value="EDM03371.1"/>
    <property type="molecule type" value="Genomic_DNA"/>
</dbReference>